<dbReference type="GO" id="GO:0004519">
    <property type="term" value="F:endonuclease activity"/>
    <property type="evidence" value="ECO:0007669"/>
    <property type="project" value="UniProtKB-KW"/>
</dbReference>
<keyword evidence="2" id="KW-0378">Hydrolase</keyword>
<keyword evidence="2" id="KW-0540">Nuclease</keyword>
<dbReference type="InterPro" id="IPR003615">
    <property type="entry name" value="HNH_nuc"/>
</dbReference>
<reference evidence="3" key="1">
    <citation type="submission" date="2016-10" db="EMBL/GenBank/DDBJ databases">
        <title>High microdiversification within the ubiquitous acI lineage of Actinobacteria.</title>
        <authorList>
            <person name="Neuenschwander S.M."/>
            <person name="Salcher M."/>
            <person name="Ghai R."/>
            <person name="Pernthaler J."/>
        </authorList>
    </citation>
    <scope>NUCLEOTIDE SEQUENCE [LARGE SCALE GENOMIC DNA]</scope>
</reference>
<sequence>MTRSLPTKNQIMKEITELLGHSEIETTVGSSIPSVFFSDIAAAMGLPITSGMPSMAKRIIENAGLVWMPEFSSENAPSGGGGTVTTLGLIQIKNAVLIWLGHDSQGIPDQYLDWEPDPKWKEKRSKLPRNLTEVIERPDANEFRKYVLGIYNNTCAVSKFTATQAIEVAHIVPYYGTESDHIENVIPLRTDLHKLFDKGLLNIIYSDRDKKYKVKVHDTIKNDYGNLHETELSLPSDENFTPSRFALNEHQELFKHLWQVI</sequence>
<dbReference type="AlphaFoldDB" id="A0A249JXB3"/>
<name>A0A249JXB3_9ACTN</name>
<keyword evidence="3" id="KW-1185">Reference proteome</keyword>
<organism evidence="2 3">
    <name type="scientific">Candidatus Nanopelagicus limnae</name>
    <dbReference type="NCBI Taxonomy" id="1884634"/>
    <lineage>
        <taxon>Bacteria</taxon>
        <taxon>Bacillati</taxon>
        <taxon>Actinomycetota</taxon>
        <taxon>Actinomycetes</taxon>
        <taxon>Candidatus Nanopelagicales</taxon>
        <taxon>Candidatus Nanopelagicaceae</taxon>
        <taxon>Candidatus Nanopelagicus</taxon>
    </lineage>
</organism>
<dbReference type="Pfam" id="PF13391">
    <property type="entry name" value="HNH_2"/>
    <property type="match status" value="1"/>
</dbReference>
<evidence type="ECO:0000259" key="1">
    <source>
        <dbReference type="Pfam" id="PF13391"/>
    </source>
</evidence>
<proteinExistence type="predicted"/>
<feature type="domain" description="HNH nuclease" evidence="1">
    <location>
        <begin position="155"/>
        <end position="201"/>
    </location>
</feature>
<accession>A0A249JXB3</accession>
<dbReference type="KEGG" id="abam:B1s21122_02200"/>
<evidence type="ECO:0000313" key="2">
    <source>
        <dbReference type="EMBL" id="ASY09164.1"/>
    </source>
</evidence>
<protein>
    <submittedName>
        <fullName evidence="2">HNH endonuclease</fullName>
    </submittedName>
</protein>
<evidence type="ECO:0000313" key="3">
    <source>
        <dbReference type="Proteomes" id="UP000217153"/>
    </source>
</evidence>
<keyword evidence="2" id="KW-0255">Endonuclease</keyword>
<dbReference type="EMBL" id="CP016768">
    <property type="protein sequence ID" value="ASY09164.1"/>
    <property type="molecule type" value="Genomic_DNA"/>
</dbReference>
<gene>
    <name evidence="2" type="ORF">B1s21122_02200</name>
</gene>
<dbReference type="CDD" id="cd00085">
    <property type="entry name" value="HNHc"/>
    <property type="match status" value="1"/>
</dbReference>
<dbReference type="Proteomes" id="UP000217153">
    <property type="component" value="Chromosome"/>
</dbReference>
<dbReference type="OrthoDB" id="4464809at2"/>